<sequence length="161" mass="16889">MAMYARDHALIATPIGPIRIEGDDAAVMAVCIGAPGSLTPGSAAAVRLAVEQIAAWFAGDRDSFDVPLAPARTPRGEVLRQGLIDVGYGDTLSYGALAQRLGSSARAIGQLCARNPFPLIVPCHRVLGSGGALGHYSAGDGTPTKSWLLEHERRFAKRTLI</sequence>
<evidence type="ECO:0000259" key="7">
    <source>
        <dbReference type="Pfam" id="PF01035"/>
    </source>
</evidence>
<dbReference type="SUPFAM" id="SSF46767">
    <property type="entry name" value="Methylated DNA-protein cysteine methyltransferase, C-terminal domain"/>
    <property type="match status" value="1"/>
</dbReference>
<dbReference type="EMBL" id="JACIJF010000006">
    <property type="protein sequence ID" value="MBB5711132.1"/>
    <property type="molecule type" value="Genomic_DNA"/>
</dbReference>
<evidence type="ECO:0000256" key="3">
    <source>
        <dbReference type="ARBA" id="ARBA00022679"/>
    </source>
</evidence>
<name>A0A840YQM9_9SPHN</name>
<dbReference type="AlphaFoldDB" id="A0A840YQM9"/>
<evidence type="ECO:0000256" key="2">
    <source>
        <dbReference type="ARBA" id="ARBA00022603"/>
    </source>
</evidence>
<evidence type="ECO:0000256" key="1">
    <source>
        <dbReference type="ARBA" id="ARBA00001286"/>
    </source>
</evidence>
<dbReference type="GO" id="GO:0006281">
    <property type="term" value="P:DNA repair"/>
    <property type="evidence" value="ECO:0007669"/>
    <property type="project" value="UniProtKB-KW"/>
</dbReference>
<reference evidence="8 9" key="1">
    <citation type="submission" date="2020-08" db="EMBL/GenBank/DDBJ databases">
        <title>Genomic Encyclopedia of Type Strains, Phase IV (KMG-IV): sequencing the most valuable type-strain genomes for metagenomic binning, comparative biology and taxonomic classification.</title>
        <authorList>
            <person name="Goeker M."/>
        </authorList>
    </citation>
    <scope>NUCLEOTIDE SEQUENCE [LARGE SCALE GENOMIC DNA]</scope>
    <source>
        <strain evidence="8 9">DSM 26736</strain>
    </source>
</reference>
<keyword evidence="5" id="KW-0234">DNA repair</keyword>
<dbReference type="NCBIfam" id="TIGR00589">
    <property type="entry name" value="ogt"/>
    <property type="match status" value="1"/>
</dbReference>
<dbReference type="PANTHER" id="PTHR10815">
    <property type="entry name" value="METHYLATED-DNA--PROTEIN-CYSTEINE METHYLTRANSFERASE"/>
    <property type="match status" value="1"/>
</dbReference>
<evidence type="ECO:0000313" key="8">
    <source>
        <dbReference type="EMBL" id="MBB5711132.1"/>
    </source>
</evidence>
<dbReference type="InterPro" id="IPR014048">
    <property type="entry name" value="MethylDNA_cys_MeTrfase_DNA-bd"/>
</dbReference>
<dbReference type="CDD" id="cd06445">
    <property type="entry name" value="ATase"/>
    <property type="match status" value="1"/>
</dbReference>
<gene>
    <name evidence="8" type="ORF">FHT02_002373</name>
</gene>
<dbReference type="Pfam" id="PF01035">
    <property type="entry name" value="DNA_binding_1"/>
    <property type="match status" value="1"/>
</dbReference>
<dbReference type="EC" id="2.1.1.63" evidence="8"/>
<organism evidence="8 9">
    <name type="scientific">Sphingomonas xinjiangensis</name>
    <dbReference type="NCBI Taxonomy" id="643568"/>
    <lineage>
        <taxon>Bacteria</taxon>
        <taxon>Pseudomonadati</taxon>
        <taxon>Pseudomonadota</taxon>
        <taxon>Alphaproteobacteria</taxon>
        <taxon>Sphingomonadales</taxon>
        <taxon>Sphingomonadaceae</taxon>
        <taxon>Sphingomonas</taxon>
    </lineage>
</organism>
<keyword evidence="9" id="KW-1185">Reference proteome</keyword>
<dbReference type="InterPro" id="IPR036217">
    <property type="entry name" value="MethylDNA_cys_MeTrfase_DNAb"/>
</dbReference>
<keyword evidence="4" id="KW-0227">DNA damage</keyword>
<dbReference type="Proteomes" id="UP000527143">
    <property type="component" value="Unassembled WGS sequence"/>
</dbReference>
<proteinExistence type="predicted"/>
<evidence type="ECO:0000256" key="5">
    <source>
        <dbReference type="ARBA" id="ARBA00023204"/>
    </source>
</evidence>
<dbReference type="InterPro" id="IPR036631">
    <property type="entry name" value="MGMT_N_sf"/>
</dbReference>
<dbReference type="InterPro" id="IPR036388">
    <property type="entry name" value="WH-like_DNA-bd_sf"/>
</dbReference>
<evidence type="ECO:0000256" key="6">
    <source>
        <dbReference type="ARBA" id="ARBA00049348"/>
    </source>
</evidence>
<keyword evidence="3 8" id="KW-0808">Transferase</keyword>
<dbReference type="Gene3D" id="3.30.160.70">
    <property type="entry name" value="Methylated DNA-protein cysteine methyltransferase domain"/>
    <property type="match status" value="1"/>
</dbReference>
<comment type="caution">
    <text evidence="8">The sequence shown here is derived from an EMBL/GenBank/DDBJ whole genome shotgun (WGS) entry which is preliminary data.</text>
</comment>
<dbReference type="Gene3D" id="1.10.10.10">
    <property type="entry name" value="Winged helix-like DNA-binding domain superfamily/Winged helix DNA-binding domain"/>
    <property type="match status" value="1"/>
</dbReference>
<accession>A0A840YQM9</accession>
<dbReference type="PROSITE" id="PS00374">
    <property type="entry name" value="MGMT"/>
    <property type="match status" value="1"/>
</dbReference>
<feature type="domain" description="Methylated-DNA-[protein]-cysteine S-methyltransferase DNA binding" evidence="7">
    <location>
        <begin position="83"/>
        <end position="153"/>
    </location>
</feature>
<comment type="catalytic activity">
    <reaction evidence="1">
        <text>a 4-O-methyl-thymidine in DNA + L-cysteinyl-[protein] = a thymidine in DNA + S-methyl-L-cysteinyl-[protein]</text>
        <dbReference type="Rhea" id="RHEA:53428"/>
        <dbReference type="Rhea" id="RHEA-COMP:10131"/>
        <dbReference type="Rhea" id="RHEA-COMP:10132"/>
        <dbReference type="Rhea" id="RHEA-COMP:13555"/>
        <dbReference type="Rhea" id="RHEA-COMP:13556"/>
        <dbReference type="ChEBI" id="CHEBI:29950"/>
        <dbReference type="ChEBI" id="CHEBI:82612"/>
        <dbReference type="ChEBI" id="CHEBI:137386"/>
        <dbReference type="ChEBI" id="CHEBI:137387"/>
        <dbReference type="EC" id="2.1.1.63"/>
    </reaction>
</comment>
<protein>
    <submittedName>
        <fullName evidence="8">Methylated-DNA-[protein]-cysteine S-methyltransferase</fullName>
        <ecNumber evidence="8">2.1.1.63</ecNumber>
    </submittedName>
</protein>
<keyword evidence="2 8" id="KW-0489">Methyltransferase</keyword>
<dbReference type="PANTHER" id="PTHR10815:SF13">
    <property type="entry name" value="METHYLATED-DNA--PROTEIN-CYSTEINE METHYLTRANSFERASE"/>
    <property type="match status" value="1"/>
</dbReference>
<comment type="catalytic activity">
    <reaction evidence="6">
        <text>a 6-O-methyl-2'-deoxyguanosine in DNA + L-cysteinyl-[protein] = S-methyl-L-cysteinyl-[protein] + a 2'-deoxyguanosine in DNA</text>
        <dbReference type="Rhea" id="RHEA:24000"/>
        <dbReference type="Rhea" id="RHEA-COMP:10131"/>
        <dbReference type="Rhea" id="RHEA-COMP:10132"/>
        <dbReference type="Rhea" id="RHEA-COMP:11367"/>
        <dbReference type="Rhea" id="RHEA-COMP:11368"/>
        <dbReference type="ChEBI" id="CHEBI:29950"/>
        <dbReference type="ChEBI" id="CHEBI:82612"/>
        <dbReference type="ChEBI" id="CHEBI:85445"/>
        <dbReference type="ChEBI" id="CHEBI:85448"/>
        <dbReference type="EC" id="2.1.1.63"/>
    </reaction>
</comment>
<evidence type="ECO:0000256" key="4">
    <source>
        <dbReference type="ARBA" id="ARBA00022763"/>
    </source>
</evidence>
<dbReference type="SUPFAM" id="SSF53155">
    <property type="entry name" value="Methylated DNA-protein cysteine methyltransferase domain"/>
    <property type="match status" value="1"/>
</dbReference>
<evidence type="ECO:0000313" key="9">
    <source>
        <dbReference type="Proteomes" id="UP000527143"/>
    </source>
</evidence>
<dbReference type="InterPro" id="IPR001497">
    <property type="entry name" value="MethylDNA_cys_MeTrfase_AS"/>
</dbReference>
<dbReference type="GO" id="GO:0032259">
    <property type="term" value="P:methylation"/>
    <property type="evidence" value="ECO:0007669"/>
    <property type="project" value="UniProtKB-KW"/>
</dbReference>
<dbReference type="GO" id="GO:0003908">
    <property type="term" value="F:methylated-DNA-[protein]-cysteine S-methyltransferase activity"/>
    <property type="evidence" value="ECO:0007669"/>
    <property type="project" value="UniProtKB-EC"/>
</dbReference>